<dbReference type="InterPro" id="IPR001878">
    <property type="entry name" value="Znf_CCHC"/>
</dbReference>
<name>A0A4Y2CWE8_ARAVE</name>
<dbReference type="GO" id="GO:0008270">
    <property type="term" value="F:zinc ion binding"/>
    <property type="evidence" value="ECO:0007669"/>
    <property type="project" value="InterPro"/>
</dbReference>
<dbReference type="InterPro" id="IPR036875">
    <property type="entry name" value="Znf_CCHC_sf"/>
</dbReference>
<keyword evidence="3" id="KW-1185">Reference proteome</keyword>
<evidence type="ECO:0000313" key="2">
    <source>
        <dbReference type="EMBL" id="GBM08409.1"/>
    </source>
</evidence>
<dbReference type="Gene3D" id="4.10.60.10">
    <property type="entry name" value="Zinc finger, CCHC-type"/>
    <property type="match status" value="1"/>
</dbReference>
<dbReference type="AlphaFoldDB" id="A0A4Y2CWE8"/>
<dbReference type="SMART" id="SM00343">
    <property type="entry name" value="ZnF_C2HC"/>
    <property type="match status" value="1"/>
</dbReference>
<organism evidence="2 3">
    <name type="scientific">Araneus ventricosus</name>
    <name type="common">Orbweaver spider</name>
    <name type="synonym">Epeira ventricosa</name>
    <dbReference type="NCBI Taxonomy" id="182803"/>
    <lineage>
        <taxon>Eukaryota</taxon>
        <taxon>Metazoa</taxon>
        <taxon>Ecdysozoa</taxon>
        <taxon>Arthropoda</taxon>
        <taxon>Chelicerata</taxon>
        <taxon>Arachnida</taxon>
        <taxon>Araneae</taxon>
        <taxon>Araneomorphae</taxon>
        <taxon>Entelegynae</taxon>
        <taxon>Araneoidea</taxon>
        <taxon>Araneidae</taxon>
        <taxon>Araneus</taxon>
    </lineage>
</organism>
<sequence length="113" mass="12551">MNDDEFLPDKVSTILLAEEKRILSKQAKEIDSSKALVTEEKKNIGALKKKKAKVCSYCKKSGHLASECRLKSTKSHSLKDKTPLAYSSKISALYADSDETEWTIDTAATDQLL</sequence>
<dbReference type="SUPFAM" id="SSF57756">
    <property type="entry name" value="Retrovirus zinc finger-like domains"/>
    <property type="match status" value="1"/>
</dbReference>
<comment type="caution">
    <text evidence="2">The sequence shown here is derived from an EMBL/GenBank/DDBJ whole genome shotgun (WGS) entry which is preliminary data.</text>
</comment>
<accession>A0A4Y2CWE8</accession>
<evidence type="ECO:0000313" key="3">
    <source>
        <dbReference type="Proteomes" id="UP000499080"/>
    </source>
</evidence>
<dbReference type="Proteomes" id="UP000499080">
    <property type="component" value="Unassembled WGS sequence"/>
</dbReference>
<reference evidence="2 3" key="1">
    <citation type="journal article" date="2019" name="Sci. Rep.">
        <title>Orb-weaving spider Araneus ventricosus genome elucidates the spidroin gene catalogue.</title>
        <authorList>
            <person name="Kono N."/>
            <person name="Nakamura H."/>
            <person name="Ohtoshi R."/>
            <person name="Moran D.A.P."/>
            <person name="Shinohara A."/>
            <person name="Yoshida Y."/>
            <person name="Fujiwara M."/>
            <person name="Mori M."/>
            <person name="Tomita M."/>
            <person name="Arakawa K."/>
        </authorList>
    </citation>
    <scope>NUCLEOTIDE SEQUENCE [LARGE SCALE GENOMIC DNA]</scope>
</reference>
<proteinExistence type="predicted"/>
<dbReference type="EMBL" id="BGPR01000256">
    <property type="protein sequence ID" value="GBM08409.1"/>
    <property type="molecule type" value="Genomic_DNA"/>
</dbReference>
<dbReference type="OrthoDB" id="7616520at2759"/>
<gene>
    <name evidence="2" type="ORF">AVEN_108399_1</name>
</gene>
<evidence type="ECO:0000259" key="1">
    <source>
        <dbReference type="SMART" id="SM00343"/>
    </source>
</evidence>
<protein>
    <recommendedName>
        <fullName evidence="1">CCHC-type domain-containing protein</fullName>
    </recommendedName>
</protein>
<dbReference type="GO" id="GO:0003676">
    <property type="term" value="F:nucleic acid binding"/>
    <property type="evidence" value="ECO:0007669"/>
    <property type="project" value="InterPro"/>
</dbReference>
<feature type="domain" description="CCHC-type" evidence="1">
    <location>
        <begin position="54"/>
        <end position="70"/>
    </location>
</feature>